<dbReference type="EMBL" id="SLWB01000024">
    <property type="protein sequence ID" value="TCN61651.1"/>
    <property type="molecule type" value="Genomic_DNA"/>
</dbReference>
<dbReference type="Gene3D" id="1.20.1180.10">
    <property type="entry name" value="Udp N-acetylglucosamine O-acyltransferase, C-terminal domain"/>
    <property type="match status" value="1"/>
</dbReference>
<dbReference type="OrthoDB" id="9807278at2"/>
<dbReference type="PANTHER" id="PTHR43480">
    <property type="entry name" value="ACYL-[ACYL-CARRIER-PROTEIN]--UDP-N-ACETYLGLUCOSAMINE O-ACYLTRANSFERASE"/>
    <property type="match status" value="1"/>
</dbReference>
<comment type="caution">
    <text evidence="7">The sequence shown here is derived from an EMBL/GenBank/DDBJ whole genome shotgun (WGS) entry which is preliminary data.</text>
</comment>
<dbReference type="CDD" id="cd03351">
    <property type="entry name" value="LbH_UDP-GlcNAc_AT"/>
    <property type="match status" value="1"/>
</dbReference>
<dbReference type="AlphaFoldDB" id="A0A4R2E2G8"/>
<evidence type="ECO:0000313" key="7">
    <source>
        <dbReference type="EMBL" id="TCN61651.1"/>
    </source>
</evidence>
<dbReference type="InterPro" id="IPR011004">
    <property type="entry name" value="Trimer_LpxA-like_sf"/>
</dbReference>
<evidence type="ECO:0000259" key="6">
    <source>
        <dbReference type="Pfam" id="PF13720"/>
    </source>
</evidence>
<dbReference type="InterPro" id="IPR010137">
    <property type="entry name" value="Lipid_A_LpxA"/>
</dbReference>
<dbReference type="Gene3D" id="2.160.10.10">
    <property type="entry name" value="Hexapeptide repeat proteins"/>
    <property type="match status" value="1"/>
</dbReference>
<evidence type="ECO:0000256" key="4">
    <source>
        <dbReference type="ARBA" id="ARBA00023098"/>
    </source>
</evidence>
<keyword evidence="5 7" id="KW-0012">Acyltransferase</keyword>
<dbReference type="PIRSF" id="PIRSF000456">
    <property type="entry name" value="UDP-GlcNAc_acltr"/>
    <property type="match status" value="1"/>
</dbReference>
<keyword evidence="1" id="KW-0444">Lipid biosynthesis</keyword>
<keyword evidence="4" id="KW-0443">Lipid metabolism</keyword>
<protein>
    <submittedName>
        <fullName evidence="7">UDP-N-acetylglucosamine acyltransferase</fullName>
    </submittedName>
</protein>
<dbReference type="GO" id="GO:0008780">
    <property type="term" value="F:acyl-[acyl-carrier-protein]-UDP-N-acetylglucosamine O-acyltransferase activity"/>
    <property type="evidence" value="ECO:0007669"/>
    <property type="project" value="InterPro"/>
</dbReference>
<dbReference type="NCBIfam" id="NF003657">
    <property type="entry name" value="PRK05289.1"/>
    <property type="match status" value="1"/>
</dbReference>
<keyword evidence="3 7" id="KW-0808">Transferase</keyword>
<dbReference type="Proteomes" id="UP000294830">
    <property type="component" value="Unassembled WGS sequence"/>
</dbReference>
<reference evidence="7 8" key="1">
    <citation type="submission" date="2019-03" db="EMBL/GenBank/DDBJ databases">
        <title>Genomic Encyclopedia of Archaeal and Bacterial Type Strains, Phase II (KMG-II): from individual species to whole genera.</title>
        <authorList>
            <person name="Goeker M."/>
        </authorList>
    </citation>
    <scope>NUCLEOTIDE SEQUENCE [LARGE SCALE GENOMIC DNA]</scope>
    <source>
        <strain evidence="7 8">RL-C</strain>
    </source>
</reference>
<evidence type="ECO:0000256" key="1">
    <source>
        <dbReference type="ARBA" id="ARBA00022516"/>
    </source>
</evidence>
<dbReference type="RefSeq" id="WP_131840591.1">
    <property type="nucleotide sequence ID" value="NZ_SLWB01000024.1"/>
</dbReference>
<evidence type="ECO:0000256" key="2">
    <source>
        <dbReference type="ARBA" id="ARBA00022556"/>
    </source>
</evidence>
<dbReference type="InterPro" id="IPR037157">
    <property type="entry name" value="Acetyltransf_C_sf"/>
</dbReference>
<name>A0A4R2E2G8_9BACT</name>
<dbReference type="SUPFAM" id="SSF51161">
    <property type="entry name" value="Trimeric LpxA-like enzymes"/>
    <property type="match status" value="1"/>
</dbReference>
<gene>
    <name evidence="7" type="ORF">CLV25_1248</name>
</gene>
<sequence length="268" mass="29172">MSQPMAYIHPEAKIGANVTIDAFAWIGKDVVIGDGTWIGPNATIMDGARIGKNCKIFPGAVISAIPQDLKFRGEITTAEVGDNTTIRECVTINRGTAAKEKTVVGSNCLLMAYVHVAHDAIVGNNVILGNGVQLAGEVEIDDFAILSAHTLVHQFVRIGGHVMISGGSLVRKDVPPFVKAGHDPLAYVGINSIGLRRRQFNPEEIHQIQDIFRLLYQSGYIVSKAVEAIEKEIPQSEFRDYIVNFVKNSKRGIIKGYTGKAKSEDLDF</sequence>
<dbReference type="GO" id="GO:0009245">
    <property type="term" value="P:lipid A biosynthetic process"/>
    <property type="evidence" value="ECO:0007669"/>
    <property type="project" value="UniProtKB-KW"/>
</dbReference>
<dbReference type="InterPro" id="IPR001451">
    <property type="entry name" value="Hexapep"/>
</dbReference>
<evidence type="ECO:0000313" key="8">
    <source>
        <dbReference type="Proteomes" id="UP000294830"/>
    </source>
</evidence>
<dbReference type="Pfam" id="PF00132">
    <property type="entry name" value="Hexapep"/>
    <property type="match status" value="2"/>
</dbReference>
<dbReference type="GO" id="GO:0016020">
    <property type="term" value="C:membrane"/>
    <property type="evidence" value="ECO:0007669"/>
    <property type="project" value="GOC"/>
</dbReference>
<evidence type="ECO:0000256" key="5">
    <source>
        <dbReference type="ARBA" id="ARBA00023315"/>
    </source>
</evidence>
<evidence type="ECO:0000256" key="3">
    <source>
        <dbReference type="ARBA" id="ARBA00022679"/>
    </source>
</evidence>
<proteinExistence type="predicted"/>
<keyword evidence="2" id="KW-0441">Lipid A biosynthesis</keyword>
<dbReference type="Pfam" id="PF13720">
    <property type="entry name" value="Acetyltransf_11"/>
    <property type="match status" value="1"/>
</dbReference>
<feature type="domain" description="UDP N-acetylglucosamine O-acyltransferase C-terminal" evidence="6">
    <location>
        <begin position="173"/>
        <end position="254"/>
    </location>
</feature>
<keyword evidence="8" id="KW-1185">Reference proteome</keyword>
<organism evidence="7 8">
    <name type="scientific">Acetobacteroides hydrogenigenes</name>
    <dbReference type="NCBI Taxonomy" id="979970"/>
    <lineage>
        <taxon>Bacteria</taxon>
        <taxon>Pseudomonadati</taxon>
        <taxon>Bacteroidota</taxon>
        <taxon>Bacteroidia</taxon>
        <taxon>Bacteroidales</taxon>
        <taxon>Rikenellaceae</taxon>
        <taxon>Acetobacteroides</taxon>
    </lineage>
</organism>
<dbReference type="PANTHER" id="PTHR43480:SF1">
    <property type="entry name" value="ACYL-[ACYL-CARRIER-PROTEIN]--UDP-N-ACETYLGLUCOSAMINE O-ACYLTRANSFERASE, MITOCHONDRIAL-RELATED"/>
    <property type="match status" value="1"/>
</dbReference>
<dbReference type="NCBIfam" id="TIGR01852">
    <property type="entry name" value="lipid_A_lpxA"/>
    <property type="match status" value="1"/>
</dbReference>
<dbReference type="InterPro" id="IPR029098">
    <property type="entry name" value="Acetyltransf_C"/>
</dbReference>
<accession>A0A4R2E2G8</accession>